<feature type="domain" description="Solute-binding protein family 5" evidence="5">
    <location>
        <begin position="74"/>
        <end position="432"/>
    </location>
</feature>
<dbReference type="CDD" id="cd08502">
    <property type="entry name" value="PBP2_NikA_DppA_OppA_like_16"/>
    <property type="match status" value="1"/>
</dbReference>
<dbReference type="EMBL" id="JBBKTW010000011">
    <property type="protein sequence ID" value="MEN2991441.1"/>
    <property type="molecule type" value="Genomic_DNA"/>
</dbReference>
<comment type="subcellular location">
    <subcellularLocation>
        <location evidence="1">Periplasm</location>
    </subcellularLocation>
</comment>
<dbReference type="PANTHER" id="PTHR30290:SF38">
    <property type="entry name" value="D,D-DIPEPTIDE-BINDING PERIPLASMIC PROTEIN DDPA-RELATED"/>
    <property type="match status" value="1"/>
</dbReference>
<proteinExistence type="inferred from homology"/>
<dbReference type="Gene3D" id="3.40.190.10">
    <property type="entry name" value="Periplasmic binding protein-like II"/>
    <property type="match status" value="1"/>
</dbReference>
<dbReference type="Pfam" id="PF00496">
    <property type="entry name" value="SBP_bac_5"/>
    <property type="match status" value="1"/>
</dbReference>
<feature type="signal peptide" evidence="4">
    <location>
        <begin position="1"/>
        <end position="28"/>
    </location>
</feature>
<dbReference type="PIRSF" id="PIRSF002741">
    <property type="entry name" value="MppA"/>
    <property type="match status" value="1"/>
</dbReference>
<dbReference type="Gene3D" id="3.90.76.10">
    <property type="entry name" value="Dipeptide-binding Protein, Domain 1"/>
    <property type="match status" value="1"/>
</dbReference>
<name>A0ABU9YRK2_9PROT</name>
<evidence type="ECO:0000259" key="5">
    <source>
        <dbReference type="Pfam" id="PF00496"/>
    </source>
</evidence>
<keyword evidence="3 4" id="KW-0732">Signal</keyword>
<comment type="similarity">
    <text evidence="2">Belongs to the bacterial solute-binding protein 5 family.</text>
</comment>
<sequence>MKITAGLTGIVTAIGILTAIGAPVPAQAADSTTLKVVGHAALKMLDPITTTAYITRNHGYFIYDTLFAVDANFEPQPQMVRDWTVSDDGMTWTFTLRDGLTFHDGTPVTAEDCVASVRRWAERDLTGIRMMKAAESFEAVDDKTFRLVLAQPFGAVIDGLAKPSSLVPFIMPKRIADTPSTEQIKEYIGSGPFRFVAEEFQPGVKAVYVRNETYVPRSEPASGLAGGKVAKVDRVEYLSVPDQQTAANALTKGEVDILENIYADTVGQLTGVEGVVIQKLRSSNVPTMRLNWLQPPFDNVKVRQAVLHAVSQTDFMDAQIGDPGLYTICGAMFGCDTPLATEDGAVQTKVTPDLDAAKALLKEGGYDGETVVVLHPTDLASLSAVAPMTVQALRQIGMTVEMQSMDWATFLQRRNKKDPVDQGGWSVAYGSWNMLDLTSPISNLNLDTRGPDGYVGWSSDETLSALKDQFAAASDPAEKKALAAQIQKRAYELVFYIPLGTYANVSAHRAGVDDLIDAPVQVYWGLGKN</sequence>
<evidence type="ECO:0000256" key="4">
    <source>
        <dbReference type="SAM" id="SignalP"/>
    </source>
</evidence>
<evidence type="ECO:0000256" key="3">
    <source>
        <dbReference type="ARBA" id="ARBA00022729"/>
    </source>
</evidence>
<evidence type="ECO:0000313" key="7">
    <source>
        <dbReference type="Proteomes" id="UP001413721"/>
    </source>
</evidence>
<accession>A0ABU9YRK2</accession>
<evidence type="ECO:0000256" key="2">
    <source>
        <dbReference type="ARBA" id="ARBA00005695"/>
    </source>
</evidence>
<evidence type="ECO:0000313" key="6">
    <source>
        <dbReference type="EMBL" id="MEN2991441.1"/>
    </source>
</evidence>
<comment type="caution">
    <text evidence="6">The sequence shown here is derived from an EMBL/GenBank/DDBJ whole genome shotgun (WGS) entry which is preliminary data.</text>
</comment>
<dbReference type="InterPro" id="IPR000914">
    <property type="entry name" value="SBP_5_dom"/>
</dbReference>
<dbReference type="InterPro" id="IPR039424">
    <property type="entry name" value="SBP_5"/>
</dbReference>
<reference evidence="6 7" key="1">
    <citation type="submission" date="2024-03" db="EMBL/GenBank/DDBJ databases">
        <title>High-quality draft genome sequencing of Tistrella sp. BH-R2-4.</title>
        <authorList>
            <person name="Dong C."/>
        </authorList>
    </citation>
    <scope>NUCLEOTIDE SEQUENCE [LARGE SCALE GENOMIC DNA]</scope>
    <source>
        <strain evidence="6 7">BH-R2-4</strain>
    </source>
</reference>
<dbReference type="Proteomes" id="UP001413721">
    <property type="component" value="Unassembled WGS sequence"/>
</dbReference>
<feature type="chain" id="PRO_5047496886" evidence="4">
    <location>
        <begin position="29"/>
        <end position="529"/>
    </location>
</feature>
<dbReference type="Gene3D" id="3.10.105.10">
    <property type="entry name" value="Dipeptide-binding Protein, Domain 3"/>
    <property type="match status" value="1"/>
</dbReference>
<protein>
    <submittedName>
        <fullName evidence="6">ABC transporter substrate-binding protein</fullName>
    </submittedName>
</protein>
<dbReference type="RefSeq" id="WP_345938471.1">
    <property type="nucleotide sequence ID" value="NZ_JBBKTW010000011.1"/>
</dbReference>
<dbReference type="SUPFAM" id="SSF53850">
    <property type="entry name" value="Periplasmic binding protein-like II"/>
    <property type="match status" value="1"/>
</dbReference>
<gene>
    <name evidence="6" type="ORF">WG926_24220</name>
</gene>
<organism evidence="6 7">
    <name type="scientific">Tistrella arctica</name>
    <dbReference type="NCBI Taxonomy" id="3133430"/>
    <lineage>
        <taxon>Bacteria</taxon>
        <taxon>Pseudomonadati</taxon>
        <taxon>Pseudomonadota</taxon>
        <taxon>Alphaproteobacteria</taxon>
        <taxon>Geminicoccales</taxon>
        <taxon>Geminicoccaceae</taxon>
        <taxon>Tistrella</taxon>
    </lineage>
</organism>
<dbReference type="InterPro" id="IPR030678">
    <property type="entry name" value="Peptide/Ni-bd"/>
</dbReference>
<dbReference type="PANTHER" id="PTHR30290">
    <property type="entry name" value="PERIPLASMIC BINDING COMPONENT OF ABC TRANSPORTER"/>
    <property type="match status" value="1"/>
</dbReference>
<evidence type="ECO:0000256" key="1">
    <source>
        <dbReference type="ARBA" id="ARBA00004418"/>
    </source>
</evidence>
<keyword evidence="7" id="KW-1185">Reference proteome</keyword>